<sequence length="63" mass="6829">MAIGLSAPPCDRHAQPQRTIVLVPVLFFYLSLSSSINFLALLVSRMGLDKGELLLANTAELTD</sequence>
<keyword evidence="1" id="KW-1133">Transmembrane helix</keyword>
<evidence type="ECO:0000256" key="1">
    <source>
        <dbReference type="SAM" id="Phobius"/>
    </source>
</evidence>
<gene>
    <name evidence="2" type="ORF">M513_12922</name>
</gene>
<organism evidence="2 3">
    <name type="scientific">Trichuris suis</name>
    <name type="common">pig whipworm</name>
    <dbReference type="NCBI Taxonomy" id="68888"/>
    <lineage>
        <taxon>Eukaryota</taxon>
        <taxon>Metazoa</taxon>
        <taxon>Ecdysozoa</taxon>
        <taxon>Nematoda</taxon>
        <taxon>Enoplea</taxon>
        <taxon>Dorylaimia</taxon>
        <taxon>Trichinellida</taxon>
        <taxon>Trichuridae</taxon>
        <taxon>Trichuris</taxon>
    </lineage>
</organism>
<feature type="transmembrane region" description="Helical" evidence="1">
    <location>
        <begin position="20"/>
        <end position="43"/>
    </location>
</feature>
<keyword evidence="1" id="KW-0472">Membrane</keyword>
<keyword evidence="3" id="KW-1185">Reference proteome</keyword>
<proteinExistence type="predicted"/>
<keyword evidence="1" id="KW-0812">Transmembrane</keyword>
<dbReference type="AlphaFoldDB" id="A0A085LMM6"/>
<accession>A0A085LMM6</accession>
<dbReference type="Proteomes" id="UP000030764">
    <property type="component" value="Unassembled WGS sequence"/>
</dbReference>
<evidence type="ECO:0000313" key="2">
    <source>
        <dbReference type="EMBL" id="KFD46222.1"/>
    </source>
</evidence>
<name>A0A085LMM6_9BILA</name>
<protein>
    <submittedName>
        <fullName evidence="2">Uncharacterized protein</fullName>
    </submittedName>
</protein>
<evidence type="ECO:0000313" key="3">
    <source>
        <dbReference type="Proteomes" id="UP000030764"/>
    </source>
</evidence>
<reference evidence="2 3" key="1">
    <citation type="journal article" date="2014" name="Nat. Genet.">
        <title>Genome and transcriptome of the porcine whipworm Trichuris suis.</title>
        <authorList>
            <person name="Jex A.R."/>
            <person name="Nejsum P."/>
            <person name="Schwarz E.M."/>
            <person name="Hu L."/>
            <person name="Young N.D."/>
            <person name="Hall R.S."/>
            <person name="Korhonen P.K."/>
            <person name="Liao S."/>
            <person name="Thamsborg S."/>
            <person name="Xia J."/>
            <person name="Xu P."/>
            <person name="Wang S."/>
            <person name="Scheerlinck J.P."/>
            <person name="Hofmann A."/>
            <person name="Sternberg P.W."/>
            <person name="Wang J."/>
            <person name="Gasser R.B."/>
        </authorList>
    </citation>
    <scope>NUCLEOTIDE SEQUENCE [LARGE SCALE GENOMIC DNA]</scope>
    <source>
        <strain evidence="2">DCEP-RM93M</strain>
    </source>
</reference>
<dbReference type="EMBL" id="KL363386">
    <property type="protein sequence ID" value="KFD46222.1"/>
    <property type="molecule type" value="Genomic_DNA"/>
</dbReference>